<keyword evidence="2" id="KW-1003">Cell membrane</keyword>
<feature type="transmembrane region" description="Helical" evidence="6">
    <location>
        <begin position="82"/>
        <end position="100"/>
    </location>
</feature>
<gene>
    <name evidence="8" type="ORF">MNBD_CHLOROFLEXI01-5218</name>
</gene>
<evidence type="ECO:0000256" key="1">
    <source>
        <dbReference type="ARBA" id="ARBA00004651"/>
    </source>
</evidence>
<evidence type="ECO:0000256" key="5">
    <source>
        <dbReference type="ARBA" id="ARBA00023136"/>
    </source>
</evidence>
<keyword evidence="4 6" id="KW-1133">Transmembrane helix</keyword>
<dbReference type="Gene3D" id="1.20.1250.20">
    <property type="entry name" value="MFS general substrate transporter like domains"/>
    <property type="match status" value="1"/>
</dbReference>
<feature type="non-terminal residue" evidence="8">
    <location>
        <position position="293"/>
    </location>
</feature>
<dbReference type="InterPro" id="IPR036259">
    <property type="entry name" value="MFS_trans_sf"/>
</dbReference>
<evidence type="ECO:0000313" key="8">
    <source>
        <dbReference type="EMBL" id="VAW43083.1"/>
    </source>
</evidence>
<feature type="transmembrane region" description="Helical" evidence="6">
    <location>
        <begin position="106"/>
        <end position="128"/>
    </location>
</feature>
<dbReference type="PANTHER" id="PTHR43124:SF3">
    <property type="entry name" value="CHLORAMPHENICOL EFFLUX PUMP RV0191"/>
    <property type="match status" value="1"/>
</dbReference>
<accession>A0A3B0VSH3</accession>
<dbReference type="Pfam" id="PF07690">
    <property type="entry name" value="MFS_1"/>
    <property type="match status" value="1"/>
</dbReference>
<feature type="transmembrane region" description="Helical" evidence="6">
    <location>
        <begin position="140"/>
        <end position="163"/>
    </location>
</feature>
<protein>
    <recommendedName>
        <fullName evidence="7">Major facilitator superfamily (MFS) profile domain-containing protein</fullName>
    </recommendedName>
</protein>
<proteinExistence type="predicted"/>
<feature type="transmembrane region" description="Helical" evidence="6">
    <location>
        <begin position="169"/>
        <end position="187"/>
    </location>
</feature>
<evidence type="ECO:0000256" key="4">
    <source>
        <dbReference type="ARBA" id="ARBA00022989"/>
    </source>
</evidence>
<dbReference type="SUPFAM" id="SSF103473">
    <property type="entry name" value="MFS general substrate transporter"/>
    <property type="match status" value="1"/>
</dbReference>
<dbReference type="GO" id="GO:0022857">
    <property type="term" value="F:transmembrane transporter activity"/>
    <property type="evidence" value="ECO:0007669"/>
    <property type="project" value="InterPro"/>
</dbReference>
<organism evidence="8">
    <name type="scientific">hydrothermal vent metagenome</name>
    <dbReference type="NCBI Taxonomy" id="652676"/>
    <lineage>
        <taxon>unclassified sequences</taxon>
        <taxon>metagenomes</taxon>
        <taxon>ecological metagenomes</taxon>
    </lineage>
</organism>
<dbReference type="InterPro" id="IPR020846">
    <property type="entry name" value="MFS_dom"/>
</dbReference>
<feature type="transmembrane region" description="Helical" evidence="6">
    <location>
        <begin position="230"/>
        <end position="248"/>
    </location>
</feature>
<reference evidence="8" key="1">
    <citation type="submission" date="2018-06" db="EMBL/GenBank/DDBJ databases">
        <authorList>
            <person name="Zhirakovskaya E."/>
        </authorList>
    </citation>
    <scope>NUCLEOTIDE SEQUENCE</scope>
</reference>
<dbReference type="AlphaFoldDB" id="A0A3B0VSH3"/>
<comment type="subcellular location">
    <subcellularLocation>
        <location evidence="1">Cell membrane</location>
        <topology evidence="1">Multi-pass membrane protein</topology>
    </subcellularLocation>
</comment>
<evidence type="ECO:0000256" key="6">
    <source>
        <dbReference type="SAM" id="Phobius"/>
    </source>
</evidence>
<keyword evidence="5 6" id="KW-0472">Membrane</keyword>
<feature type="transmembrane region" description="Helical" evidence="6">
    <location>
        <begin position="268"/>
        <end position="290"/>
    </location>
</feature>
<evidence type="ECO:0000256" key="3">
    <source>
        <dbReference type="ARBA" id="ARBA00022692"/>
    </source>
</evidence>
<feature type="transmembrane region" description="Helical" evidence="6">
    <location>
        <begin position="50"/>
        <end position="70"/>
    </location>
</feature>
<dbReference type="EMBL" id="UOEU01001017">
    <property type="protein sequence ID" value="VAW43083.1"/>
    <property type="molecule type" value="Genomic_DNA"/>
</dbReference>
<name>A0A3B0VSH3_9ZZZZ</name>
<feature type="domain" description="Major facilitator superfamily (MFS) profile" evidence="7">
    <location>
        <begin position="13"/>
        <end position="293"/>
    </location>
</feature>
<dbReference type="PANTHER" id="PTHR43124">
    <property type="entry name" value="PURINE EFFLUX PUMP PBUE"/>
    <property type="match status" value="1"/>
</dbReference>
<keyword evidence="3 6" id="KW-0812">Transmembrane</keyword>
<dbReference type="PROSITE" id="PS50850">
    <property type="entry name" value="MFS"/>
    <property type="match status" value="1"/>
</dbReference>
<evidence type="ECO:0000256" key="2">
    <source>
        <dbReference type="ARBA" id="ARBA00022475"/>
    </source>
</evidence>
<dbReference type="InterPro" id="IPR050189">
    <property type="entry name" value="MFS_Efflux_Transporters"/>
</dbReference>
<sequence length="293" mass="31719">MKIPREKSLHPPQRFAFAVFIILASLDNAAAGVLPPLYAIIARDLQANDADLGGVTAVYILIVALSAVFWGYRGDQQSRKPLLFWGTLVWVVAMVLTSLAQNFTQFLIFQMITAAGVGGISSLGFSVVSDLVPAHRRGLALSLWSVSQGIGASLGALLAGTVGAFDWRIPFWIIAATGLLFAGLFLLTKEPLRGQAEPQLKSFFAEGNIYAYRIRRQDIALILARPSTRWLLLQSFFFSLAFGATVWIPRWAIARVQAEGYGLETATIVGNLIIALLSLGGFTAVLSGHLGDR</sequence>
<evidence type="ECO:0000259" key="7">
    <source>
        <dbReference type="PROSITE" id="PS50850"/>
    </source>
</evidence>
<dbReference type="GO" id="GO:0005886">
    <property type="term" value="C:plasma membrane"/>
    <property type="evidence" value="ECO:0007669"/>
    <property type="project" value="UniProtKB-SubCell"/>
</dbReference>
<dbReference type="InterPro" id="IPR011701">
    <property type="entry name" value="MFS"/>
</dbReference>